<dbReference type="Gene3D" id="1.10.10.10">
    <property type="entry name" value="Winged helix-like DNA-binding domain superfamily/Winged helix DNA-binding domain"/>
    <property type="match status" value="1"/>
</dbReference>
<organism evidence="3 4">
    <name type="scientific">Halomicrobium zhouii</name>
    <dbReference type="NCBI Taxonomy" id="767519"/>
    <lineage>
        <taxon>Archaea</taxon>
        <taxon>Methanobacteriati</taxon>
        <taxon>Methanobacteriota</taxon>
        <taxon>Stenosarchaea group</taxon>
        <taxon>Halobacteria</taxon>
        <taxon>Halobacteriales</taxon>
        <taxon>Haloarculaceae</taxon>
        <taxon>Halomicrobium</taxon>
    </lineage>
</organism>
<keyword evidence="4" id="KW-1185">Reference proteome</keyword>
<name>A0A1I6K8Y0_9EURY</name>
<dbReference type="InterPro" id="IPR036388">
    <property type="entry name" value="WH-like_DNA-bd_sf"/>
</dbReference>
<evidence type="ECO:0000313" key="4">
    <source>
        <dbReference type="Proteomes" id="UP000199062"/>
    </source>
</evidence>
<dbReference type="SUPFAM" id="SSF46785">
    <property type="entry name" value="Winged helix' DNA-binding domain"/>
    <property type="match status" value="1"/>
</dbReference>
<gene>
    <name evidence="3" type="ORF">SAMN05216559_0381</name>
</gene>
<feature type="domain" description="Methanogenesis regulatory protein FilR1 middle" evidence="1">
    <location>
        <begin position="125"/>
        <end position="254"/>
    </location>
</feature>
<protein>
    <submittedName>
        <fullName evidence="3">Predicted transcriptional regulator, contains HTH domain</fullName>
    </submittedName>
</protein>
<dbReference type="EMBL" id="FOZK01000001">
    <property type="protein sequence ID" value="SFR87604.1"/>
    <property type="molecule type" value="Genomic_DNA"/>
</dbReference>
<feature type="domain" description="HVO-A0261-like N-terminal" evidence="2">
    <location>
        <begin position="7"/>
        <end position="88"/>
    </location>
</feature>
<sequence length="264" mass="29028">MSEDPFDHVAFLSRSKTRVCLLALLSDRGPTSRRTLRDRLEASQSTVVRSVQALERRGWVERDDGAVRATGTGTLVADEFCELLDGLDETTDLGPFLQWFPHEEFDLDLTHLYGATVTTPSPGDPYAPAREQTELVRTASRVRALLPSIDIDGTRVAHERITNGDLATEVVVGHAVRETICDGEYARLFGEQIDAGSSVFGLDEALPFYLGLDGEGVVQIGVEDDDGVPQALLETDSEPVRTWADDVYRSYRDRATELAPGDFA</sequence>
<accession>A0A1I6K8Y0</accession>
<dbReference type="STRING" id="767519.SAMN05216559_0381"/>
<dbReference type="InterPro" id="IPR013561">
    <property type="entry name" value="FilR1_middle_dom"/>
</dbReference>
<dbReference type="Pfam" id="PF25213">
    <property type="entry name" value="HVO_A0261_N"/>
    <property type="match status" value="1"/>
</dbReference>
<dbReference type="RefSeq" id="WP_089813350.1">
    <property type="nucleotide sequence ID" value="NZ_FOZK01000001.1"/>
</dbReference>
<dbReference type="OrthoDB" id="330490at2157"/>
<evidence type="ECO:0000259" key="2">
    <source>
        <dbReference type="Pfam" id="PF25213"/>
    </source>
</evidence>
<proteinExistence type="predicted"/>
<dbReference type="Pfam" id="PF08350">
    <property type="entry name" value="FilR1_middle"/>
    <property type="match status" value="1"/>
</dbReference>
<dbReference type="AlphaFoldDB" id="A0A1I6K8Y0"/>
<dbReference type="Proteomes" id="UP000199062">
    <property type="component" value="Unassembled WGS sequence"/>
</dbReference>
<evidence type="ECO:0000259" key="1">
    <source>
        <dbReference type="Pfam" id="PF08350"/>
    </source>
</evidence>
<evidence type="ECO:0000313" key="3">
    <source>
        <dbReference type="EMBL" id="SFR87604.1"/>
    </source>
</evidence>
<reference evidence="3 4" key="1">
    <citation type="submission" date="2016-10" db="EMBL/GenBank/DDBJ databases">
        <authorList>
            <person name="de Groot N.N."/>
        </authorList>
    </citation>
    <scope>NUCLEOTIDE SEQUENCE [LARGE SCALE GENOMIC DNA]</scope>
    <source>
        <strain evidence="3 4">CGMCC 1.10457</strain>
    </source>
</reference>
<dbReference type="InterPro" id="IPR036390">
    <property type="entry name" value="WH_DNA-bd_sf"/>
</dbReference>
<dbReference type="InterPro" id="IPR057527">
    <property type="entry name" value="HVO_A0261-like_N"/>
</dbReference>